<organism evidence="13 14">
    <name type="scientific">Verticiella sediminum</name>
    <dbReference type="NCBI Taxonomy" id="1247510"/>
    <lineage>
        <taxon>Bacteria</taxon>
        <taxon>Pseudomonadati</taxon>
        <taxon>Pseudomonadota</taxon>
        <taxon>Betaproteobacteria</taxon>
        <taxon>Burkholderiales</taxon>
        <taxon>Alcaligenaceae</taxon>
        <taxon>Verticiella</taxon>
    </lineage>
</organism>
<comment type="function">
    <text evidence="11">Catalyzes the anaerobic formation of alpha-ketobutyrate and ammonia from threonine in a two-step reaction. The first step involved a dehydration of threonine and a production of enamine intermediates (aminocrotonate), which tautomerizes to its imine form (iminobutyrate). Both intermediates are unstable and short-lived. The second step is the nonenzymatic hydrolysis of the enamine/imine intermediates to form 2-ketobutyrate and free ammonia. In the low water environment of the cell, the second step is accelerated by RidA.</text>
</comment>
<evidence type="ECO:0000256" key="4">
    <source>
        <dbReference type="ARBA" id="ARBA00010869"/>
    </source>
</evidence>
<evidence type="ECO:0000256" key="6">
    <source>
        <dbReference type="ARBA" id="ARBA00022624"/>
    </source>
</evidence>
<dbReference type="OrthoDB" id="9811476at2"/>
<dbReference type="GO" id="GO:0006567">
    <property type="term" value="P:L-threonine catabolic process"/>
    <property type="evidence" value="ECO:0007669"/>
    <property type="project" value="TreeGrafter"/>
</dbReference>
<comment type="catalytic activity">
    <reaction evidence="1 11">
        <text>L-threonine = 2-oxobutanoate + NH4(+)</text>
        <dbReference type="Rhea" id="RHEA:22108"/>
        <dbReference type="ChEBI" id="CHEBI:16763"/>
        <dbReference type="ChEBI" id="CHEBI:28938"/>
        <dbReference type="ChEBI" id="CHEBI:57926"/>
        <dbReference type="EC" id="4.3.1.19"/>
    </reaction>
</comment>
<sequence>MATPSFNDPATDLATLCQPYLARILAAPVYDLARETALQPAPRLSRQLGCDVWLKREDQQPVFSFKLRGAYAKMRSLSAAQLRGGVVTASAGNHAQGVALAASHLGARAVIVVPATTPQVKQDAILALGGTAVSLIRHGACYSDADAHATQVAQDRGLTSVPAFDDPDVIAGQGTVGLEILRQHAGPLHAVFVPIGGGSLAAGVAACIKAVRPRIRVIGVQTHESCAMARSIEAGERIELEHVGLFCDGTAVRRVGAETFRLCRRLLDDIVLVDNDAVCAAIRDIFLETRSIVEPAGALALAGLAQYTARHDHDHAGALVVVTSGANVNFEGLGDIARRAAACRDLQPA</sequence>
<accession>A0A556AY83</accession>
<dbReference type="Gene3D" id="3.40.50.1100">
    <property type="match status" value="2"/>
</dbReference>
<evidence type="ECO:0000259" key="12">
    <source>
        <dbReference type="Pfam" id="PF00291"/>
    </source>
</evidence>
<gene>
    <name evidence="11 13" type="primary">ilvA</name>
    <name evidence="13" type="ORF">FOZ76_03660</name>
</gene>
<comment type="similarity">
    <text evidence="4 11">Belongs to the serine/threonine dehydratase family.</text>
</comment>
<proteinExistence type="inferred from homology"/>
<evidence type="ECO:0000256" key="8">
    <source>
        <dbReference type="ARBA" id="ARBA00022898"/>
    </source>
</evidence>
<comment type="caution">
    <text evidence="13">The sequence shown here is derived from an EMBL/GenBank/DDBJ whole genome shotgun (WGS) entry which is preliminary data.</text>
</comment>
<keyword evidence="14" id="KW-1185">Reference proteome</keyword>
<dbReference type="EC" id="4.3.1.19" evidence="11"/>
<dbReference type="Pfam" id="PF00291">
    <property type="entry name" value="PALP"/>
    <property type="match status" value="1"/>
</dbReference>
<dbReference type="InterPro" id="IPR000634">
    <property type="entry name" value="Ser/Thr_deHydtase_PyrdxlP-BS"/>
</dbReference>
<dbReference type="GO" id="GO:0030170">
    <property type="term" value="F:pyridoxal phosphate binding"/>
    <property type="evidence" value="ECO:0007669"/>
    <property type="project" value="InterPro"/>
</dbReference>
<dbReference type="UniPathway" id="UPA00047">
    <property type="reaction ID" value="UER00054"/>
</dbReference>
<dbReference type="RefSeq" id="WP_143946782.1">
    <property type="nucleotide sequence ID" value="NZ_BAABMB010000004.1"/>
</dbReference>
<dbReference type="PROSITE" id="PS00165">
    <property type="entry name" value="DEHYDRATASE_SER_THR"/>
    <property type="match status" value="1"/>
</dbReference>
<dbReference type="GO" id="GO:0003941">
    <property type="term" value="F:L-serine ammonia-lyase activity"/>
    <property type="evidence" value="ECO:0007669"/>
    <property type="project" value="TreeGrafter"/>
</dbReference>
<keyword evidence="8 11" id="KW-0663">Pyridoxal phosphate</keyword>
<dbReference type="Proteomes" id="UP000318405">
    <property type="component" value="Unassembled WGS sequence"/>
</dbReference>
<evidence type="ECO:0000256" key="11">
    <source>
        <dbReference type="RuleBase" id="RU362012"/>
    </source>
</evidence>
<evidence type="ECO:0000256" key="3">
    <source>
        <dbReference type="ARBA" id="ARBA00004810"/>
    </source>
</evidence>
<comment type="subunit">
    <text evidence="11">Homotetramer.</text>
</comment>
<evidence type="ECO:0000256" key="9">
    <source>
        <dbReference type="ARBA" id="ARBA00023239"/>
    </source>
</evidence>
<name>A0A556AY83_9BURK</name>
<dbReference type="InterPro" id="IPR036052">
    <property type="entry name" value="TrpB-like_PALP_sf"/>
</dbReference>
<keyword evidence="9 11" id="KW-0456">Lyase</keyword>
<dbReference type="InterPro" id="IPR005787">
    <property type="entry name" value="Thr_deHydtase_biosynth"/>
</dbReference>
<dbReference type="SUPFAM" id="SSF53686">
    <property type="entry name" value="Tryptophan synthase beta subunit-like PLP-dependent enzymes"/>
    <property type="match status" value="1"/>
</dbReference>
<dbReference type="GO" id="GO:0006565">
    <property type="term" value="P:L-serine catabolic process"/>
    <property type="evidence" value="ECO:0007669"/>
    <property type="project" value="TreeGrafter"/>
</dbReference>
<comment type="pathway">
    <text evidence="3 11">Amino-acid biosynthesis; L-isoleucine biosynthesis; 2-oxobutanoate from L-threonine: step 1/1.</text>
</comment>
<comment type="cofactor">
    <cofactor evidence="2 11">
        <name>pyridoxal 5'-phosphate</name>
        <dbReference type="ChEBI" id="CHEBI:597326"/>
    </cofactor>
</comment>
<evidence type="ECO:0000313" key="13">
    <source>
        <dbReference type="EMBL" id="TSH97900.1"/>
    </source>
</evidence>
<dbReference type="CDD" id="cd01562">
    <property type="entry name" value="Thr-dehyd"/>
    <property type="match status" value="1"/>
</dbReference>
<dbReference type="InterPro" id="IPR050147">
    <property type="entry name" value="Ser/Thr_Dehydratase"/>
</dbReference>
<dbReference type="InterPro" id="IPR001926">
    <property type="entry name" value="TrpB-like_PALP"/>
</dbReference>
<dbReference type="GO" id="GO:0004794">
    <property type="term" value="F:threonine deaminase activity"/>
    <property type="evidence" value="ECO:0007669"/>
    <property type="project" value="UniProtKB-UniRule"/>
</dbReference>
<evidence type="ECO:0000256" key="7">
    <source>
        <dbReference type="ARBA" id="ARBA00022737"/>
    </source>
</evidence>
<evidence type="ECO:0000256" key="1">
    <source>
        <dbReference type="ARBA" id="ARBA00001274"/>
    </source>
</evidence>
<keyword evidence="7" id="KW-0677">Repeat</keyword>
<dbReference type="NCBIfam" id="TIGR01124">
    <property type="entry name" value="ilvA_2Cterm"/>
    <property type="match status" value="1"/>
</dbReference>
<reference evidence="13 14" key="1">
    <citation type="submission" date="2019-07" db="EMBL/GenBank/DDBJ databases">
        <title>Qingshengfaniella alkalisoli gen. nov., sp. nov., isolated from saline soil.</title>
        <authorList>
            <person name="Xu L."/>
            <person name="Huang X.-X."/>
            <person name="Sun J.-Q."/>
        </authorList>
    </citation>
    <scope>NUCLEOTIDE SEQUENCE [LARGE SCALE GENOMIC DNA]</scope>
    <source>
        <strain evidence="13 14">DSM 27279</strain>
    </source>
</reference>
<evidence type="ECO:0000313" key="14">
    <source>
        <dbReference type="Proteomes" id="UP000318405"/>
    </source>
</evidence>
<evidence type="ECO:0000256" key="10">
    <source>
        <dbReference type="ARBA" id="ARBA00023304"/>
    </source>
</evidence>
<dbReference type="AlphaFoldDB" id="A0A556AY83"/>
<keyword evidence="5 11" id="KW-0028">Amino-acid biosynthesis</keyword>
<feature type="domain" description="Tryptophan synthase beta chain-like PALP" evidence="12">
    <location>
        <begin position="32"/>
        <end position="322"/>
    </location>
</feature>
<dbReference type="PANTHER" id="PTHR48078:SF11">
    <property type="entry name" value="THREONINE DEHYDRATASE, MITOCHONDRIAL"/>
    <property type="match status" value="1"/>
</dbReference>
<dbReference type="FunFam" id="3.40.50.1100:FF:000008">
    <property type="entry name" value="L-threonine dehydratase"/>
    <property type="match status" value="1"/>
</dbReference>
<evidence type="ECO:0000256" key="2">
    <source>
        <dbReference type="ARBA" id="ARBA00001933"/>
    </source>
</evidence>
<dbReference type="EMBL" id="VLTJ01000007">
    <property type="protein sequence ID" value="TSH97900.1"/>
    <property type="molecule type" value="Genomic_DNA"/>
</dbReference>
<keyword evidence="6 11" id="KW-0412">Isoleucine biosynthesis</keyword>
<dbReference type="FunFam" id="3.40.50.1100:FF:000005">
    <property type="entry name" value="Threonine dehydratase catabolic"/>
    <property type="match status" value="1"/>
</dbReference>
<evidence type="ECO:0000256" key="5">
    <source>
        <dbReference type="ARBA" id="ARBA00022605"/>
    </source>
</evidence>
<dbReference type="GO" id="GO:0009097">
    <property type="term" value="P:isoleucine biosynthetic process"/>
    <property type="evidence" value="ECO:0007669"/>
    <property type="project" value="UniProtKB-UniRule"/>
</dbReference>
<dbReference type="PANTHER" id="PTHR48078">
    <property type="entry name" value="THREONINE DEHYDRATASE, MITOCHONDRIAL-RELATED"/>
    <property type="match status" value="1"/>
</dbReference>
<keyword evidence="10 11" id="KW-0100">Branched-chain amino acid biosynthesis</keyword>
<protein>
    <recommendedName>
        <fullName evidence="11">L-threonine dehydratase</fullName>
        <ecNumber evidence="11">4.3.1.19</ecNumber>
    </recommendedName>
    <alternativeName>
        <fullName evidence="11">Threonine deaminase</fullName>
    </alternativeName>
</protein>